<dbReference type="AlphaFoldDB" id="C8VVB8"/>
<dbReference type="HOGENOM" id="CLU_040933_2_1_9"/>
<dbReference type="InterPro" id="IPR038071">
    <property type="entry name" value="UROD/MetE-like_sf"/>
</dbReference>
<keyword evidence="3" id="KW-1185">Reference proteome</keyword>
<reference evidence="2 3" key="1">
    <citation type="journal article" date="2009" name="Stand. Genomic Sci.">
        <title>Complete genome sequence of Desulfotomaculum acetoxidans type strain (5575).</title>
        <authorList>
            <person name="Spring S."/>
            <person name="Lapidus A."/>
            <person name="Schroder M."/>
            <person name="Gleim D."/>
            <person name="Sims D."/>
            <person name="Meincke L."/>
            <person name="Glavina Del Rio T."/>
            <person name="Tice H."/>
            <person name="Copeland A."/>
            <person name="Cheng J.F."/>
            <person name="Lucas S."/>
            <person name="Chen F."/>
            <person name="Nolan M."/>
            <person name="Bruce D."/>
            <person name="Goodwin L."/>
            <person name="Pitluck S."/>
            <person name="Ivanova N."/>
            <person name="Mavromatis K."/>
            <person name="Mikhailova N."/>
            <person name="Pati A."/>
            <person name="Chen A."/>
            <person name="Palaniappan K."/>
            <person name="Land M."/>
            <person name="Hauser L."/>
            <person name="Chang Y.J."/>
            <person name="Jeffries C.D."/>
            <person name="Chain P."/>
            <person name="Saunders E."/>
            <person name="Brettin T."/>
            <person name="Detter J.C."/>
            <person name="Goker M."/>
            <person name="Bristow J."/>
            <person name="Eisen J.A."/>
            <person name="Markowitz V."/>
            <person name="Hugenholtz P."/>
            <person name="Kyrpides N.C."/>
            <person name="Klenk H.P."/>
            <person name="Han C."/>
        </authorList>
    </citation>
    <scope>NUCLEOTIDE SEQUENCE [LARGE SCALE GENOMIC DNA]</scope>
    <source>
        <strain evidence="3">ATCC 49208 / DSM 771 / VKM B-1644</strain>
    </source>
</reference>
<feature type="domain" description="Uroporphyrinogen decarboxylase (URO-D)" evidence="1">
    <location>
        <begin position="53"/>
        <end position="332"/>
    </location>
</feature>
<dbReference type="CDD" id="cd03465">
    <property type="entry name" value="URO-D_like"/>
    <property type="match status" value="1"/>
</dbReference>
<protein>
    <submittedName>
        <fullName evidence="2">Uroporphyrinogen decarboxylase (URO-D)</fullName>
    </submittedName>
</protein>
<evidence type="ECO:0000313" key="2">
    <source>
        <dbReference type="EMBL" id="ACV60987.1"/>
    </source>
</evidence>
<dbReference type="KEGG" id="dae:Dtox_0023"/>
<dbReference type="InterPro" id="IPR000257">
    <property type="entry name" value="Uroporphyrinogen_deCOase"/>
</dbReference>
<proteinExistence type="predicted"/>
<dbReference type="GO" id="GO:0004853">
    <property type="term" value="F:uroporphyrinogen decarboxylase activity"/>
    <property type="evidence" value="ECO:0007669"/>
    <property type="project" value="InterPro"/>
</dbReference>
<dbReference type="Gene3D" id="3.20.20.210">
    <property type="match status" value="1"/>
</dbReference>
<dbReference type="RefSeq" id="WP_012813439.1">
    <property type="nucleotide sequence ID" value="NC_013216.1"/>
</dbReference>
<dbReference type="InterPro" id="IPR052024">
    <property type="entry name" value="Methanogen_methyltrans"/>
</dbReference>
<dbReference type="Proteomes" id="UP000002217">
    <property type="component" value="Chromosome"/>
</dbReference>
<name>C8VVB8_DESAS</name>
<gene>
    <name evidence="2" type="ordered locus">Dtox_0023</name>
</gene>
<sequence length="337" mass="36602">MKINMDKWAGDIIEDEKVKNLPILFFPCLPTINKGVIEVINNAEAHYENMKNVIAEFPAMIGAMTGMDLTSEAETFGCGVSFSDTEAPHITGEIVFDRASAESLQVPSVNDGRGPVFVKAAGLAAQNITDRPTFGGMLGPYSLAGVLMGIERALKATIKDGQTVHIVLEKCTCYLIAYAKAFKEAGANGILIAEPTAGLLPPKHCDEFSSKYVKEIVDAVQDEGFFVVLHNCGNTKKLVDSMVSTGAKGYHFGNAVQMVDVISQIPPKYLVFGNIDPARVLNEGTEELIKETTKDLLEKMKPYKHFVLSSGCDLPMEVPIANLKSFFVALEEFNNGE</sequence>
<dbReference type="PANTHER" id="PTHR47099:SF1">
    <property type="entry name" value="METHYLCOBAMIDE:COM METHYLTRANSFERASE MTBA"/>
    <property type="match status" value="1"/>
</dbReference>
<dbReference type="OrthoDB" id="8452307at2"/>
<dbReference type="STRING" id="485916.Dtox_0023"/>
<evidence type="ECO:0000313" key="3">
    <source>
        <dbReference type="Proteomes" id="UP000002217"/>
    </source>
</evidence>
<dbReference type="GO" id="GO:0006779">
    <property type="term" value="P:porphyrin-containing compound biosynthetic process"/>
    <property type="evidence" value="ECO:0007669"/>
    <property type="project" value="InterPro"/>
</dbReference>
<dbReference type="SUPFAM" id="SSF51726">
    <property type="entry name" value="UROD/MetE-like"/>
    <property type="match status" value="1"/>
</dbReference>
<dbReference type="Pfam" id="PF01208">
    <property type="entry name" value="URO-D"/>
    <property type="match status" value="1"/>
</dbReference>
<organism evidence="2 3">
    <name type="scientific">Desulfofarcimen acetoxidans (strain ATCC 49208 / DSM 771 / KCTC 5769 / VKM B-1644 / 5575)</name>
    <name type="common">Desulfotomaculum acetoxidans</name>
    <dbReference type="NCBI Taxonomy" id="485916"/>
    <lineage>
        <taxon>Bacteria</taxon>
        <taxon>Bacillati</taxon>
        <taxon>Bacillota</taxon>
        <taxon>Clostridia</taxon>
        <taxon>Eubacteriales</taxon>
        <taxon>Peptococcaceae</taxon>
        <taxon>Desulfofarcimen</taxon>
    </lineage>
</organism>
<evidence type="ECO:0000259" key="1">
    <source>
        <dbReference type="Pfam" id="PF01208"/>
    </source>
</evidence>
<dbReference type="EMBL" id="CP001720">
    <property type="protein sequence ID" value="ACV60987.1"/>
    <property type="molecule type" value="Genomic_DNA"/>
</dbReference>
<dbReference type="eggNOG" id="COG0407">
    <property type="taxonomic scope" value="Bacteria"/>
</dbReference>
<accession>C8VVB8</accession>
<dbReference type="PANTHER" id="PTHR47099">
    <property type="entry name" value="METHYLCOBAMIDE:COM METHYLTRANSFERASE MTBA"/>
    <property type="match status" value="1"/>
</dbReference>